<gene>
    <name evidence="1" type="ORF">PNK_0746</name>
</gene>
<dbReference type="Proteomes" id="UP000069902">
    <property type="component" value="Chromosome cPNK"/>
</dbReference>
<name>A0A0U5JC48_9BACT</name>
<proteinExistence type="predicted"/>
<dbReference type="EMBL" id="LN879502">
    <property type="protein sequence ID" value="CUI16372.1"/>
    <property type="molecule type" value="Genomic_DNA"/>
</dbReference>
<evidence type="ECO:0000313" key="2">
    <source>
        <dbReference type="Proteomes" id="UP000069902"/>
    </source>
</evidence>
<organism evidence="1 2">
    <name type="scientific">Candidatus Protochlamydia naegleriophila</name>
    <dbReference type="NCBI Taxonomy" id="389348"/>
    <lineage>
        <taxon>Bacteria</taxon>
        <taxon>Pseudomonadati</taxon>
        <taxon>Chlamydiota</taxon>
        <taxon>Chlamydiia</taxon>
        <taxon>Parachlamydiales</taxon>
        <taxon>Parachlamydiaceae</taxon>
        <taxon>Candidatus Protochlamydia</taxon>
    </lineage>
</organism>
<dbReference type="RefSeq" id="WP_059060379.1">
    <property type="nucleotide sequence ID" value="NZ_LN879502.1"/>
</dbReference>
<dbReference type="InParanoid" id="A0A0U5JC48"/>
<dbReference type="STRING" id="389348.PNK_0746"/>
<dbReference type="AlphaFoldDB" id="A0A0U5JC48"/>
<accession>A0A0U5JC48</accession>
<keyword evidence="2" id="KW-1185">Reference proteome</keyword>
<reference evidence="2" key="1">
    <citation type="submission" date="2015-09" db="EMBL/GenBank/DDBJ databases">
        <authorList>
            <person name="Bertelli C."/>
        </authorList>
    </citation>
    <scope>NUCLEOTIDE SEQUENCE [LARGE SCALE GENOMIC DNA]</scope>
    <source>
        <strain evidence="2">KNic</strain>
    </source>
</reference>
<sequence>MSIFASNLSPHNSLSNIQDMQEKGLSILPDQLDVYLPSIAAEHSTQGVLNPFLKITVCVTSTHNSIPKTHLCGLKTLVKEGALKTTAAKVAKLIDLQIPTSHEILTTIYEQLENASFFFNRKVAYPVLFQCSFENVGESAPEFFFRSS</sequence>
<protein>
    <submittedName>
        <fullName evidence="1">Uncharacterized protein</fullName>
    </submittedName>
</protein>
<evidence type="ECO:0000313" key="1">
    <source>
        <dbReference type="EMBL" id="CUI16372.1"/>
    </source>
</evidence>
<dbReference type="KEGG" id="pnl:PNK_0746"/>